<protein>
    <recommendedName>
        <fullName evidence="3">Cytochrome P450</fullName>
    </recommendedName>
</protein>
<evidence type="ECO:0008006" key="3">
    <source>
        <dbReference type="Google" id="ProtNLM"/>
    </source>
</evidence>
<dbReference type="OrthoDB" id="10029320at2759"/>
<dbReference type="EMBL" id="JABCKV010000535">
    <property type="protein sequence ID" value="KAG5640739.1"/>
    <property type="molecule type" value="Genomic_DNA"/>
</dbReference>
<dbReference type="Proteomes" id="UP000775547">
    <property type="component" value="Unassembled WGS sequence"/>
</dbReference>
<dbReference type="GO" id="GO:0020037">
    <property type="term" value="F:heme binding"/>
    <property type="evidence" value="ECO:0007669"/>
    <property type="project" value="InterPro"/>
</dbReference>
<accession>A0A9P7K936</accession>
<organism evidence="1 2">
    <name type="scientific">Asterophora parasitica</name>
    <dbReference type="NCBI Taxonomy" id="117018"/>
    <lineage>
        <taxon>Eukaryota</taxon>
        <taxon>Fungi</taxon>
        <taxon>Dikarya</taxon>
        <taxon>Basidiomycota</taxon>
        <taxon>Agaricomycotina</taxon>
        <taxon>Agaricomycetes</taxon>
        <taxon>Agaricomycetidae</taxon>
        <taxon>Agaricales</taxon>
        <taxon>Tricholomatineae</taxon>
        <taxon>Lyophyllaceae</taxon>
        <taxon>Asterophora</taxon>
    </lineage>
</organism>
<proteinExistence type="predicted"/>
<dbReference type="Gene3D" id="1.10.630.10">
    <property type="entry name" value="Cytochrome P450"/>
    <property type="match status" value="1"/>
</dbReference>
<name>A0A9P7K936_9AGAR</name>
<evidence type="ECO:0000313" key="1">
    <source>
        <dbReference type="EMBL" id="KAG5640739.1"/>
    </source>
</evidence>
<sequence length="405" mass="45333">MAFLTASIIALLFLFGLPSALFYSRKRRLRDITIHRTISTIQHLLDPPKSTSRERLIARAIPNARLIRAFALTNTFVSDDSDVHTKFVAHATSLLKAARWPHFQQVAADAVEAALLSGSQIPFDAFIQDVTMRVALVGLLGVDTPVQSELDPHDISAVATLITSLWSLSKKSDPIPPDLLPLLNQHLRRLIPDAHAYPNPLDYLIPVWETLWRVVATTVAYAHGDDSGGAVFAELRRLPTIVQFRALKDSQPSAEWFVTEAMRLHPPSKHIARSSLVRPLVSRLLPLVDTLLAMVIAPWVHRECADIEAVLRSTDIWGADADTFDTLRYQPERLTQEQEGIRWLAFGHGRYRCVAAAWAPMAAGIISAEVLDRLTGSQPDLRLVEGDHRNIGTREGWKDWILYRD</sequence>
<reference evidence="1" key="1">
    <citation type="submission" date="2020-07" db="EMBL/GenBank/DDBJ databases">
        <authorList>
            <person name="Nieuwenhuis M."/>
            <person name="Van De Peppel L.J.J."/>
        </authorList>
    </citation>
    <scope>NUCLEOTIDE SEQUENCE</scope>
    <source>
        <strain evidence="1">AP01</strain>
        <tissue evidence="1">Mycelium</tissue>
    </source>
</reference>
<comment type="caution">
    <text evidence="1">The sequence shown here is derived from an EMBL/GenBank/DDBJ whole genome shotgun (WGS) entry which is preliminary data.</text>
</comment>
<keyword evidence="2" id="KW-1185">Reference proteome</keyword>
<gene>
    <name evidence="1" type="ORF">DXG03_007368</name>
</gene>
<dbReference type="InterPro" id="IPR036396">
    <property type="entry name" value="Cyt_P450_sf"/>
</dbReference>
<dbReference type="GO" id="GO:0016705">
    <property type="term" value="F:oxidoreductase activity, acting on paired donors, with incorporation or reduction of molecular oxygen"/>
    <property type="evidence" value="ECO:0007669"/>
    <property type="project" value="InterPro"/>
</dbReference>
<evidence type="ECO:0000313" key="2">
    <source>
        <dbReference type="Proteomes" id="UP000775547"/>
    </source>
</evidence>
<dbReference type="SUPFAM" id="SSF48264">
    <property type="entry name" value="Cytochrome P450"/>
    <property type="match status" value="1"/>
</dbReference>
<dbReference type="AlphaFoldDB" id="A0A9P7K936"/>
<reference evidence="1" key="2">
    <citation type="submission" date="2021-10" db="EMBL/GenBank/DDBJ databases">
        <title>Phylogenomics reveals ancestral predisposition of the termite-cultivated fungus Termitomyces towards a domesticated lifestyle.</title>
        <authorList>
            <person name="Auxier B."/>
            <person name="Grum-Grzhimaylo A."/>
            <person name="Cardenas M.E."/>
            <person name="Lodge J.D."/>
            <person name="Laessoe T."/>
            <person name="Pedersen O."/>
            <person name="Smith M.E."/>
            <person name="Kuyper T.W."/>
            <person name="Franco-Molano E.A."/>
            <person name="Baroni T.J."/>
            <person name="Aanen D.K."/>
        </authorList>
    </citation>
    <scope>NUCLEOTIDE SEQUENCE</scope>
    <source>
        <strain evidence="1">AP01</strain>
        <tissue evidence="1">Mycelium</tissue>
    </source>
</reference>
<dbReference type="GO" id="GO:0004497">
    <property type="term" value="F:monooxygenase activity"/>
    <property type="evidence" value="ECO:0007669"/>
    <property type="project" value="InterPro"/>
</dbReference>
<dbReference type="GO" id="GO:0005506">
    <property type="term" value="F:iron ion binding"/>
    <property type="evidence" value="ECO:0007669"/>
    <property type="project" value="InterPro"/>
</dbReference>